<evidence type="ECO:0000256" key="2">
    <source>
        <dbReference type="SAM" id="SignalP"/>
    </source>
</evidence>
<evidence type="ECO:0000259" key="3">
    <source>
        <dbReference type="PROSITE" id="PS51465"/>
    </source>
</evidence>
<feature type="signal peptide" evidence="2">
    <location>
        <begin position="1"/>
        <end position="20"/>
    </location>
</feature>
<comment type="caution">
    <text evidence="4">The sequence shown here is derived from an EMBL/GenBank/DDBJ whole genome shotgun (WGS) entry which is preliminary data.</text>
</comment>
<evidence type="ECO:0000313" key="4">
    <source>
        <dbReference type="EMBL" id="CAB3384643.1"/>
    </source>
</evidence>
<dbReference type="InterPro" id="IPR036058">
    <property type="entry name" value="Kazal_dom_sf"/>
</dbReference>
<proteinExistence type="predicted"/>
<evidence type="ECO:0000256" key="1">
    <source>
        <dbReference type="SAM" id="MobiDB-lite"/>
    </source>
</evidence>
<name>A0A8S1DQ98_9INSE</name>
<dbReference type="AlphaFoldDB" id="A0A8S1DQ98"/>
<evidence type="ECO:0000313" key="5">
    <source>
        <dbReference type="Proteomes" id="UP000494165"/>
    </source>
</evidence>
<accession>A0A8S1DQ98</accession>
<organism evidence="4 5">
    <name type="scientific">Cloeon dipterum</name>
    <dbReference type="NCBI Taxonomy" id="197152"/>
    <lineage>
        <taxon>Eukaryota</taxon>
        <taxon>Metazoa</taxon>
        <taxon>Ecdysozoa</taxon>
        <taxon>Arthropoda</taxon>
        <taxon>Hexapoda</taxon>
        <taxon>Insecta</taxon>
        <taxon>Pterygota</taxon>
        <taxon>Palaeoptera</taxon>
        <taxon>Ephemeroptera</taxon>
        <taxon>Pisciforma</taxon>
        <taxon>Baetidae</taxon>
        <taxon>Cloeon</taxon>
    </lineage>
</organism>
<dbReference type="EMBL" id="CADEPI010000363">
    <property type="protein sequence ID" value="CAB3384643.1"/>
    <property type="molecule type" value="Genomic_DNA"/>
</dbReference>
<dbReference type="SUPFAM" id="SSF100895">
    <property type="entry name" value="Kazal-type serine protease inhibitors"/>
    <property type="match status" value="1"/>
</dbReference>
<feature type="compositionally biased region" description="Low complexity" evidence="1">
    <location>
        <begin position="101"/>
        <end position="120"/>
    </location>
</feature>
<dbReference type="Gene3D" id="3.30.60.30">
    <property type="match status" value="1"/>
</dbReference>
<keyword evidence="5" id="KW-1185">Reference proteome</keyword>
<protein>
    <recommendedName>
        <fullName evidence="3">Kazal-like domain-containing protein</fullName>
    </recommendedName>
</protein>
<dbReference type="Proteomes" id="UP000494165">
    <property type="component" value="Unassembled WGS sequence"/>
</dbReference>
<feature type="region of interest" description="Disordered" evidence="1">
    <location>
        <begin position="86"/>
        <end position="120"/>
    </location>
</feature>
<gene>
    <name evidence="4" type="ORF">CLODIP_2_CD00577</name>
</gene>
<dbReference type="InterPro" id="IPR002350">
    <property type="entry name" value="Kazal_dom"/>
</dbReference>
<reference evidence="4 5" key="1">
    <citation type="submission" date="2020-04" db="EMBL/GenBank/DDBJ databases">
        <authorList>
            <person name="Alioto T."/>
            <person name="Alioto T."/>
            <person name="Gomez Garrido J."/>
        </authorList>
    </citation>
    <scope>NUCLEOTIDE SEQUENCE [LARGE SCALE GENOMIC DNA]</scope>
</reference>
<feature type="chain" id="PRO_5035714068" description="Kazal-like domain-containing protein" evidence="2">
    <location>
        <begin position="21"/>
        <end position="120"/>
    </location>
</feature>
<keyword evidence="2" id="KW-0732">Signal</keyword>
<sequence>MKLLSLVVFALVLVAAFAQGERDCSTKCQCSNVPNKTEFCGILGNKRRTFGSSCEMLCYNCQNKSNYKYQSSGKCPADAAAGAAQGAQGANSQKVQPAERSTSTTSTTTPQPSSSQKPKN</sequence>
<dbReference type="PROSITE" id="PS51465">
    <property type="entry name" value="KAZAL_2"/>
    <property type="match status" value="1"/>
</dbReference>
<feature type="domain" description="Kazal-like" evidence="3">
    <location>
        <begin position="18"/>
        <end position="77"/>
    </location>
</feature>